<name>A0A4Q7M3D0_9MICO</name>
<dbReference type="GO" id="GO:0036199">
    <property type="term" value="F:cholest-4-en-3-one 26-monooxygenase activity"/>
    <property type="evidence" value="ECO:0007669"/>
    <property type="project" value="TreeGrafter"/>
</dbReference>
<dbReference type="CDD" id="cd11033">
    <property type="entry name" value="CYP142-like"/>
    <property type="match status" value="1"/>
</dbReference>
<keyword evidence="3 7" id="KW-0479">Metal-binding</keyword>
<evidence type="ECO:0000256" key="6">
    <source>
        <dbReference type="ARBA" id="ARBA00023033"/>
    </source>
</evidence>
<comment type="caution">
    <text evidence="8">The sequence shown here is derived from an EMBL/GenBank/DDBJ whole genome shotgun (WGS) entry which is preliminary data.</text>
</comment>
<gene>
    <name evidence="8" type="ORF">EV386_1666</name>
</gene>
<dbReference type="PROSITE" id="PS00086">
    <property type="entry name" value="CYTOCHROME_P450"/>
    <property type="match status" value="1"/>
</dbReference>
<dbReference type="Gene3D" id="1.10.630.10">
    <property type="entry name" value="Cytochrome P450"/>
    <property type="match status" value="1"/>
</dbReference>
<dbReference type="InterPro" id="IPR001128">
    <property type="entry name" value="Cyt_P450"/>
</dbReference>
<dbReference type="PRINTS" id="PR00359">
    <property type="entry name" value="BP450"/>
</dbReference>
<keyword evidence="2 7" id="KW-0349">Heme</keyword>
<dbReference type="GO" id="GO:0020037">
    <property type="term" value="F:heme binding"/>
    <property type="evidence" value="ECO:0007669"/>
    <property type="project" value="InterPro"/>
</dbReference>
<keyword evidence="9" id="KW-1185">Reference proteome</keyword>
<evidence type="ECO:0000256" key="1">
    <source>
        <dbReference type="ARBA" id="ARBA00010617"/>
    </source>
</evidence>
<dbReference type="SUPFAM" id="SSF48264">
    <property type="entry name" value="Cytochrome P450"/>
    <property type="match status" value="1"/>
</dbReference>
<dbReference type="RefSeq" id="WP_207216496.1">
    <property type="nucleotide sequence ID" value="NZ_SGWX01000001.1"/>
</dbReference>
<dbReference type="GO" id="GO:0005506">
    <property type="term" value="F:iron ion binding"/>
    <property type="evidence" value="ECO:0007669"/>
    <property type="project" value="InterPro"/>
</dbReference>
<accession>A0A4Q7M3D0</accession>
<protein>
    <submittedName>
        <fullName evidence="8">Cytochrome P450</fullName>
    </submittedName>
</protein>
<dbReference type="PANTHER" id="PTHR46696">
    <property type="entry name" value="P450, PUTATIVE (EUROFUNG)-RELATED"/>
    <property type="match status" value="1"/>
</dbReference>
<dbReference type="EMBL" id="SGWX01000001">
    <property type="protein sequence ID" value="RZS61367.1"/>
    <property type="molecule type" value="Genomic_DNA"/>
</dbReference>
<sequence>MTTSGLTLESIDLTDARMFAQGRDGEAFRLLRDHAPVFWNDEPDGPGFWSVTRHADVDAVAKDAATFSSADGTQIQSRRAEGESHSIHNMDAPRHLLLRKVMVPHFTPRRVLGWQGRIVDVVTGLLDEAVERGELDFVATVSERLPLLVFATMLGVPSQDAPLLLRWTNMIASQDPDHAPMPDALATARAELFDYFHALADARLAEPREDLVSVLTHAEVEGERLRPDELDPFFLLLTVAGNETTRNLLSGGVRVLSRAGLWPELERRPEVLPAAIEEMLRWVSPVINMRRTASEDVTLHGTRVAAGQKVVLWFASANRDERVFPDPDTFVLGGRTNAHLAFGAGPHFCLGAHLARLEARLFFEAALQRGVRFEVTGEPDWLLSNWFRGVKRLPVRVVRGGA</sequence>
<dbReference type="GO" id="GO:0006707">
    <property type="term" value="P:cholesterol catabolic process"/>
    <property type="evidence" value="ECO:0007669"/>
    <property type="project" value="TreeGrafter"/>
</dbReference>
<dbReference type="PRINTS" id="PR00385">
    <property type="entry name" value="P450"/>
</dbReference>
<keyword evidence="4 7" id="KW-0560">Oxidoreductase</keyword>
<evidence type="ECO:0000256" key="7">
    <source>
        <dbReference type="RuleBase" id="RU000461"/>
    </source>
</evidence>
<evidence type="ECO:0000256" key="4">
    <source>
        <dbReference type="ARBA" id="ARBA00023002"/>
    </source>
</evidence>
<dbReference type="InterPro" id="IPR036396">
    <property type="entry name" value="Cyt_P450_sf"/>
</dbReference>
<dbReference type="PANTHER" id="PTHR46696:SF4">
    <property type="entry name" value="BIOTIN BIOSYNTHESIS CYTOCHROME P450"/>
    <property type="match status" value="1"/>
</dbReference>
<dbReference type="AlphaFoldDB" id="A0A4Q7M3D0"/>
<evidence type="ECO:0000256" key="2">
    <source>
        <dbReference type="ARBA" id="ARBA00022617"/>
    </source>
</evidence>
<evidence type="ECO:0000256" key="3">
    <source>
        <dbReference type="ARBA" id="ARBA00022723"/>
    </source>
</evidence>
<organism evidence="8 9">
    <name type="scientific">Xylanimonas ulmi</name>
    <dbReference type="NCBI Taxonomy" id="228973"/>
    <lineage>
        <taxon>Bacteria</taxon>
        <taxon>Bacillati</taxon>
        <taxon>Actinomycetota</taxon>
        <taxon>Actinomycetes</taxon>
        <taxon>Micrococcales</taxon>
        <taxon>Promicromonosporaceae</taxon>
        <taxon>Xylanimonas</taxon>
    </lineage>
</organism>
<reference evidence="8 9" key="1">
    <citation type="submission" date="2019-02" db="EMBL/GenBank/DDBJ databases">
        <title>Sequencing the genomes of 1000 actinobacteria strains.</title>
        <authorList>
            <person name="Klenk H.-P."/>
        </authorList>
    </citation>
    <scope>NUCLEOTIDE SEQUENCE [LARGE SCALE GENOMIC DNA]</scope>
    <source>
        <strain evidence="8 9">DSM 16932</strain>
    </source>
</reference>
<dbReference type="InterPro" id="IPR017972">
    <property type="entry name" value="Cyt_P450_CS"/>
</dbReference>
<dbReference type="FunFam" id="1.10.630.10:FF:000018">
    <property type="entry name" value="Cytochrome P450 monooxygenase"/>
    <property type="match status" value="1"/>
</dbReference>
<comment type="similarity">
    <text evidence="1 7">Belongs to the cytochrome P450 family.</text>
</comment>
<keyword evidence="6 7" id="KW-0503">Monooxygenase</keyword>
<dbReference type="Pfam" id="PF00067">
    <property type="entry name" value="p450"/>
    <property type="match status" value="1"/>
</dbReference>
<evidence type="ECO:0000256" key="5">
    <source>
        <dbReference type="ARBA" id="ARBA00023004"/>
    </source>
</evidence>
<dbReference type="Proteomes" id="UP000293852">
    <property type="component" value="Unassembled WGS sequence"/>
</dbReference>
<dbReference type="InterPro" id="IPR002397">
    <property type="entry name" value="Cyt_P450_B"/>
</dbReference>
<evidence type="ECO:0000313" key="9">
    <source>
        <dbReference type="Proteomes" id="UP000293852"/>
    </source>
</evidence>
<keyword evidence="5 7" id="KW-0408">Iron</keyword>
<dbReference type="GO" id="GO:0008395">
    <property type="term" value="F:steroid hydroxylase activity"/>
    <property type="evidence" value="ECO:0007669"/>
    <property type="project" value="TreeGrafter"/>
</dbReference>
<proteinExistence type="inferred from homology"/>
<evidence type="ECO:0000313" key="8">
    <source>
        <dbReference type="EMBL" id="RZS61367.1"/>
    </source>
</evidence>